<dbReference type="EC" id="2.7.11.1" evidence="7"/>
<keyword evidence="3 7" id="KW-0418">Kinase</keyword>
<sequence length="429" mass="46979">MLRDIAEELSYAGYELIEEIGHGGMGTVYKARHRALSREVAVKVLSAQLSRDPVAMARFDNEMVTMASLDFPSIARVYDGAITGSGVPYFVMDLIEGPSLADELSLIDEPFEPAQVAEMLRPIAQAVDHLHEAGIVHRDIKPENILLSPSGAVLTDFGISYLSDIAQESRLTMEGIVVGTGMYMAPELYEAGVTSPTPATDDYALALIAYEMVTGSSFYSTVSREAWRGPRPLAHLKEVPVGHVFEQALANDPSKRFPNSRSFINALECSQAVKRQPKWWVAAVAAVMAVVVAAELIGRDAATGWNPTEEAMVKMYSLMLPEDVNGTGWRDSTCTRGTLEEGQEAKIVCYGTKFTFAIADYGSRENLEKSLHVPEEDDLVHNFCYSFYEDADPVAEPTYVAIQEKPLDSYAILVTGLLSSDLILSLPFC</sequence>
<comment type="caution">
    <text evidence="7">The sequence shown here is derived from an EMBL/GenBank/DDBJ whole genome shotgun (WGS) entry which is preliminary data.</text>
</comment>
<evidence type="ECO:0000256" key="3">
    <source>
        <dbReference type="ARBA" id="ARBA00022777"/>
    </source>
</evidence>
<evidence type="ECO:0000256" key="2">
    <source>
        <dbReference type="ARBA" id="ARBA00022741"/>
    </source>
</evidence>
<evidence type="ECO:0000313" key="7">
    <source>
        <dbReference type="EMBL" id="MBG6122609.1"/>
    </source>
</evidence>
<dbReference type="PROSITE" id="PS50011">
    <property type="entry name" value="PROTEIN_KINASE_DOM"/>
    <property type="match status" value="1"/>
</dbReference>
<dbReference type="CDD" id="cd14014">
    <property type="entry name" value="STKc_PknB_like"/>
    <property type="match status" value="1"/>
</dbReference>
<evidence type="ECO:0000256" key="5">
    <source>
        <dbReference type="PROSITE-ProRule" id="PRU10141"/>
    </source>
</evidence>
<dbReference type="PANTHER" id="PTHR43289:SF34">
    <property type="entry name" value="SERINE_THREONINE-PROTEIN KINASE YBDM-RELATED"/>
    <property type="match status" value="1"/>
</dbReference>
<feature type="binding site" evidence="5">
    <location>
        <position position="43"/>
    </location>
    <ligand>
        <name>ATP</name>
        <dbReference type="ChEBI" id="CHEBI:30616"/>
    </ligand>
</feature>
<evidence type="ECO:0000256" key="4">
    <source>
        <dbReference type="ARBA" id="ARBA00022840"/>
    </source>
</evidence>
<keyword evidence="8" id="KW-1185">Reference proteome</keyword>
<dbReference type="Pfam" id="PF00069">
    <property type="entry name" value="Pkinase"/>
    <property type="match status" value="1"/>
</dbReference>
<accession>A0A931GXW0</accession>
<dbReference type="PANTHER" id="PTHR43289">
    <property type="entry name" value="MITOGEN-ACTIVATED PROTEIN KINASE KINASE KINASE 20-RELATED"/>
    <property type="match status" value="1"/>
</dbReference>
<organism evidence="7 8">
    <name type="scientific">Corynebacterium aquatimens</name>
    <dbReference type="NCBI Taxonomy" id="1190508"/>
    <lineage>
        <taxon>Bacteria</taxon>
        <taxon>Bacillati</taxon>
        <taxon>Actinomycetota</taxon>
        <taxon>Actinomycetes</taxon>
        <taxon>Mycobacteriales</taxon>
        <taxon>Corynebacteriaceae</taxon>
        <taxon>Corynebacterium</taxon>
    </lineage>
</organism>
<evidence type="ECO:0000313" key="8">
    <source>
        <dbReference type="Proteomes" id="UP000658613"/>
    </source>
</evidence>
<dbReference type="AlphaFoldDB" id="A0A931GXW0"/>
<dbReference type="GO" id="GO:0004674">
    <property type="term" value="F:protein serine/threonine kinase activity"/>
    <property type="evidence" value="ECO:0007669"/>
    <property type="project" value="UniProtKB-EC"/>
</dbReference>
<dbReference type="PROSITE" id="PS00108">
    <property type="entry name" value="PROTEIN_KINASE_ST"/>
    <property type="match status" value="1"/>
</dbReference>
<proteinExistence type="predicted"/>
<keyword evidence="4 5" id="KW-0067">ATP-binding</keyword>
<dbReference type="PROSITE" id="PS00107">
    <property type="entry name" value="PROTEIN_KINASE_ATP"/>
    <property type="match status" value="1"/>
</dbReference>
<dbReference type="InterPro" id="IPR011009">
    <property type="entry name" value="Kinase-like_dom_sf"/>
</dbReference>
<protein>
    <submittedName>
        <fullName evidence="7">Serine/threonine-protein kinase</fullName>
        <ecNumber evidence="7">2.7.11.1</ecNumber>
    </submittedName>
</protein>
<feature type="domain" description="Protein kinase" evidence="6">
    <location>
        <begin position="14"/>
        <end position="268"/>
    </location>
</feature>
<dbReference type="EMBL" id="JADOUE010000001">
    <property type="protein sequence ID" value="MBG6122609.1"/>
    <property type="molecule type" value="Genomic_DNA"/>
</dbReference>
<evidence type="ECO:0000259" key="6">
    <source>
        <dbReference type="PROSITE" id="PS50011"/>
    </source>
</evidence>
<keyword evidence="2 5" id="KW-0547">Nucleotide-binding</keyword>
<gene>
    <name evidence="7" type="ORF">IW254_001578</name>
</gene>
<dbReference type="SUPFAM" id="SSF56112">
    <property type="entry name" value="Protein kinase-like (PK-like)"/>
    <property type="match status" value="1"/>
</dbReference>
<dbReference type="InterPro" id="IPR017441">
    <property type="entry name" value="Protein_kinase_ATP_BS"/>
</dbReference>
<dbReference type="SMART" id="SM00220">
    <property type="entry name" value="S_TKc"/>
    <property type="match status" value="1"/>
</dbReference>
<dbReference type="RefSeq" id="WP_196824973.1">
    <property type="nucleotide sequence ID" value="NZ_CP046980.1"/>
</dbReference>
<dbReference type="GO" id="GO:0005524">
    <property type="term" value="F:ATP binding"/>
    <property type="evidence" value="ECO:0007669"/>
    <property type="project" value="UniProtKB-UniRule"/>
</dbReference>
<keyword evidence="1 7" id="KW-0808">Transferase</keyword>
<name>A0A931GXW0_9CORY</name>
<dbReference type="Proteomes" id="UP000658613">
    <property type="component" value="Unassembled WGS sequence"/>
</dbReference>
<dbReference type="Gene3D" id="1.10.510.10">
    <property type="entry name" value="Transferase(Phosphotransferase) domain 1"/>
    <property type="match status" value="1"/>
</dbReference>
<dbReference type="Gene3D" id="3.30.200.20">
    <property type="entry name" value="Phosphorylase Kinase, domain 1"/>
    <property type="match status" value="1"/>
</dbReference>
<evidence type="ECO:0000256" key="1">
    <source>
        <dbReference type="ARBA" id="ARBA00022679"/>
    </source>
</evidence>
<reference evidence="7" key="1">
    <citation type="submission" date="2020-11" db="EMBL/GenBank/DDBJ databases">
        <title>Sequencing the genomes of 1000 actinobacteria strains.</title>
        <authorList>
            <person name="Klenk H.-P."/>
        </authorList>
    </citation>
    <scope>NUCLEOTIDE SEQUENCE</scope>
    <source>
        <strain evidence="7">DSM 45632</strain>
    </source>
</reference>
<dbReference type="InterPro" id="IPR008271">
    <property type="entry name" value="Ser/Thr_kinase_AS"/>
</dbReference>
<dbReference type="InterPro" id="IPR000719">
    <property type="entry name" value="Prot_kinase_dom"/>
</dbReference>